<evidence type="ECO:0000256" key="1">
    <source>
        <dbReference type="SAM" id="MobiDB-lite"/>
    </source>
</evidence>
<organism evidence="2 3">
    <name type="scientific">Empedobacter falsenii</name>
    <dbReference type="NCBI Taxonomy" id="343874"/>
    <lineage>
        <taxon>Bacteria</taxon>
        <taxon>Pseudomonadati</taxon>
        <taxon>Bacteroidota</taxon>
        <taxon>Flavobacteriia</taxon>
        <taxon>Flavobacteriales</taxon>
        <taxon>Weeksellaceae</taxon>
        <taxon>Empedobacter</taxon>
    </lineage>
</organism>
<dbReference type="Gene3D" id="3.30.420.10">
    <property type="entry name" value="Ribonuclease H-like superfamily/Ribonuclease H"/>
    <property type="match status" value="1"/>
</dbReference>
<proteinExistence type="predicted"/>
<reference evidence="2" key="2">
    <citation type="journal article" date="2022" name="Sci. Total Environ.">
        <title>Prevalence, transmission, and molecular epidemiology of tet(X)-positive bacteria among humans, animals, and environmental niches in China: An epidemiological, and genomic-based study.</title>
        <authorList>
            <person name="Dong N."/>
            <person name="Zeng Y."/>
            <person name="Cai C."/>
            <person name="Sun C."/>
            <person name="Lu J."/>
            <person name="Liu C."/>
            <person name="Zhou H."/>
            <person name="Sun Q."/>
            <person name="Shu L."/>
            <person name="Wang H."/>
            <person name="Wang Y."/>
            <person name="Wang S."/>
            <person name="Wu C."/>
            <person name="Chan E.W."/>
            <person name="Chen G."/>
            <person name="Shen Z."/>
            <person name="Chen S."/>
            <person name="Zhang R."/>
        </authorList>
    </citation>
    <scope>NUCLEOTIDE SEQUENCE</scope>
    <source>
        <strain evidence="2">210</strain>
    </source>
</reference>
<dbReference type="EMBL" id="JACALR010000002">
    <property type="protein sequence ID" value="MDM1550626.1"/>
    <property type="molecule type" value="Genomic_DNA"/>
</dbReference>
<evidence type="ECO:0000313" key="2">
    <source>
        <dbReference type="EMBL" id="MDM1550626.1"/>
    </source>
</evidence>
<dbReference type="RefSeq" id="WP_286485312.1">
    <property type="nucleotide sequence ID" value="NZ_JACALR010000002.1"/>
</dbReference>
<dbReference type="AlphaFoldDB" id="A0AAW7DGM3"/>
<dbReference type="InterPro" id="IPR036397">
    <property type="entry name" value="RNaseH_sf"/>
</dbReference>
<accession>A0AAW7DGM3</accession>
<evidence type="ECO:0000313" key="3">
    <source>
        <dbReference type="Proteomes" id="UP001173578"/>
    </source>
</evidence>
<reference evidence="2" key="1">
    <citation type="submission" date="2020-06" db="EMBL/GenBank/DDBJ databases">
        <authorList>
            <person name="Dong N."/>
        </authorList>
    </citation>
    <scope>NUCLEOTIDE SEQUENCE</scope>
    <source>
        <strain evidence="2">210</strain>
    </source>
</reference>
<gene>
    <name evidence="2" type="ORF">HX095_05310</name>
</gene>
<feature type="compositionally biased region" description="Basic and acidic residues" evidence="1">
    <location>
        <begin position="655"/>
        <end position="667"/>
    </location>
</feature>
<evidence type="ECO:0008006" key="4">
    <source>
        <dbReference type="Google" id="ProtNLM"/>
    </source>
</evidence>
<feature type="region of interest" description="Disordered" evidence="1">
    <location>
        <begin position="654"/>
        <end position="686"/>
    </location>
</feature>
<dbReference type="GO" id="GO:0003676">
    <property type="term" value="F:nucleic acid binding"/>
    <property type="evidence" value="ECO:0007669"/>
    <property type="project" value="InterPro"/>
</dbReference>
<dbReference type="Proteomes" id="UP001173578">
    <property type="component" value="Unassembled WGS sequence"/>
</dbReference>
<protein>
    <recommendedName>
        <fullName evidence="4">Integrase catalytic domain-containing protein</fullName>
    </recommendedName>
</protein>
<sequence length="708" mass="83019">MEKKEVPFEYYEGKLGVKTKFLISDLLKHNKSLCLISYKAFNKRLKSKTCSEKELRRASLGFEALVIYDSLCEDWRSKLVEKFGKPPEQVRQSFFGKYYLRDQAALDFYLSHRYGDDNSKRLTPELIERYTINASVLNTLLEVKSNRKAYAKAIGVVGQFDIWDSLSRDVNAYHEVEHDLPTNKDALRRKVGKYQKEGYASLISGKLMTRNAAIIKEDHQDALLEELLAQANNLNNEQVARNFNIVANQLKWRKIDASIVARKRKEVELFTKSLTRGATELMHTKLMQFKRSRPTAPMLFWVHDGWDAELLYQKTEINKKGDKVTTYHHRATVVMVIDPYNDYIVGYAIGESETPDLIRKAYKNAINHTQELFDSRFQPYQIQSDNYQIKHLKPFYESLCKHFTPAAVKNSKSKVIEPFFDKFNEKHFQEKMIPNWSGHNVTASKENQPNGDYLSKIRHQFPDYVGVQKQIIQAIENDRAEKRLQYVENFANVQEKHLLPMSFNKYMHVFGETTGYTNRMEGDGLEVSILGTKHWYDCFDINWRKYMHLDWLVRFDRDDLSKVVVTNAKSRNGRLVEEIGDVSFVLQETYIQPMAIADKQDGDGEQRALIHEYNKGIKTAIVDRMIERKSTIQDLFDHNPELEMLQKFLIPDSMGQHKDHKSEERKKNCQKKLQQFEQQDEKRQLKDWQKEQEAYLNAKVDLSNYLND</sequence>
<comment type="caution">
    <text evidence="2">The sequence shown here is derived from an EMBL/GenBank/DDBJ whole genome shotgun (WGS) entry which is preliminary data.</text>
</comment>
<name>A0AAW7DGM3_9FLAO</name>